<evidence type="ECO:0000256" key="3">
    <source>
        <dbReference type="ARBA" id="ARBA00022598"/>
    </source>
</evidence>
<gene>
    <name evidence="11 13" type="primary">alaS</name>
    <name evidence="13" type="ORF">GCM10022263_31850</name>
</gene>
<dbReference type="InterPro" id="IPR012947">
    <property type="entry name" value="tRNA_SAD"/>
</dbReference>
<accession>A0ABP6VWH0</accession>
<evidence type="ECO:0000256" key="5">
    <source>
        <dbReference type="ARBA" id="ARBA00022840"/>
    </source>
</evidence>
<dbReference type="InterPro" id="IPR050058">
    <property type="entry name" value="Ala-tRNA_ligase"/>
</dbReference>
<feature type="binding site" evidence="11">
    <location>
        <position position="597"/>
    </location>
    <ligand>
        <name>Zn(2+)</name>
        <dbReference type="ChEBI" id="CHEBI:29105"/>
    </ligand>
</feature>
<dbReference type="InterPro" id="IPR002318">
    <property type="entry name" value="Ala-tRNA-lgiase_IIc"/>
</dbReference>
<evidence type="ECO:0000256" key="10">
    <source>
        <dbReference type="ARBA" id="ARBA00048300"/>
    </source>
</evidence>
<dbReference type="Gene3D" id="3.30.54.20">
    <property type="match status" value="1"/>
</dbReference>
<feature type="domain" description="Alanyl-transfer RNA synthetases family profile" evidence="12">
    <location>
        <begin position="6"/>
        <end position="740"/>
    </location>
</feature>
<dbReference type="Pfam" id="PF07973">
    <property type="entry name" value="tRNA_SAD"/>
    <property type="match status" value="1"/>
</dbReference>
<dbReference type="Gene3D" id="3.30.930.10">
    <property type="entry name" value="Bira Bifunctional Protein, Domain 2"/>
    <property type="match status" value="1"/>
</dbReference>
<evidence type="ECO:0000259" key="12">
    <source>
        <dbReference type="PROSITE" id="PS50860"/>
    </source>
</evidence>
<comment type="cofactor">
    <cofactor evidence="11">
        <name>Zn(2+)</name>
        <dbReference type="ChEBI" id="CHEBI:29105"/>
    </cofactor>
    <text evidence="11">Binds 1 zinc ion per subunit.</text>
</comment>
<keyword evidence="11" id="KW-0479">Metal-binding</keyword>
<dbReference type="SUPFAM" id="SSF55186">
    <property type="entry name" value="ThrRS/AlaRS common domain"/>
    <property type="match status" value="1"/>
</dbReference>
<dbReference type="PRINTS" id="PR00980">
    <property type="entry name" value="TRNASYNTHALA"/>
</dbReference>
<dbReference type="SUPFAM" id="SSF50447">
    <property type="entry name" value="Translation proteins"/>
    <property type="match status" value="1"/>
</dbReference>
<dbReference type="HAMAP" id="MF_00036_B">
    <property type="entry name" value="Ala_tRNA_synth_B"/>
    <property type="match status" value="1"/>
</dbReference>
<organism evidence="13 14">
    <name type="scientific">Nocardioides daeguensis</name>
    <dbReference type="NCBI Taxonomy" id="908359"/>
    <lineage>
        <taxon>Bacteria</taxon>
        <taxon>Bacillati</taxon>
        <taxon>Actinomycetota</taxon>
        <taxon>Actinomycetes</taxon>
        <taxon>Propionibacteriales</taxon>
        <taxon>Nocardioidaceae</taxon>
        <taxon>Nocardioides</taxon>
    </lineage>
</organism>
<evidence type="ECO:0000256" key="9">
    <source>
        <dbReference type="ARBA" id="ARBA00024779"/>
    </source>
</evidence>
<proteinExistence type="inferred from homology"/>
<evidence type="ECO:0000313" key="14">
    <source>
        <dbReference type="Proteomes" id="UP001500301"/>
    </source>
</evidence>
<keyword evidence="11" id="KW-0963">Cytoplasm</keyword>
<evidence type="ECO:0000256" key="7">
    <source>
        <dbReference type="ARBA" id="ARBA00022917"/>
    </source>
</evidence>
<keyword evidence="8 11" id="KW-0030">Aminoacyl-tRNA synthetase</keyword>
<sequence length="909" mass="98140">MNERHLSSAEIRNRFLAHFEARGHTVVPSASLLLDDPNLLFVNAGMVPFKPYFLGQETPPFQRATSVQKCVRTLDIEEVGKTTRHGTFFQMNGNFSFGDYFKEGAIQFAWELITNAQADGGFGFDPDKIWVTVLPEDAEARDAWKRIAGLPDDRIQPRGLKDNYWNMGVPGPGGPCSEIYIDRGPEFGPDGGPEADEDRFLEIWNLVFMQEELSAVRAKDDFDIAGPLPSKNIDTGMGLERVAYLLQDKHNMYEIDTIFPVIEKAMELSGKKYGASGADAHVDDVRFRVVADHVRSSLMLIGDGVTPGNEGRGYVLRRLLRRAVRNMRLLGYQDPALPELLPVSRDKMGESYPELVSGWDRIAQIAFAEEEAFRKTLQAGTQIFDLAAGDVKRSGATTIAGDKAFALHDTYGFPIDLTLEMAAEAGLSVDEPGFRQLMAEQRERAKADARAKKGHHADTGVYRDILDAHGPTEWLAYETLETESKPLALLREGAAVPALTGGEIGELVLDRTPFYAESGGQVADAGVIEFEGGALEVLDVQRPVRGLVVHQVRVLDGELRVSRLAGARTSTTESGLVHAKVDPQWRIGARQAHSGTHIVHAALREVLGPTALQSGSYNRPGYLRLDFGWLNALSPDQVREIEQVSNNALRADLPVGWQYMTLSEAKDWGAIALFGETYDDQKVRVVEIGGPWSRELCGGTHVEHSSQVGTIVVTSEASVGSGNRRIEALTGVEGFDYLARERDVVGQLSTLLKTQSGDIVGRVGDLLERLKQSEKEIEKIRLAQLLSGGAALAEGASDVNGVRLVAQRLDGASGGDVRTLATDVRARLAGDTPAVVVLIGAADGKAAIVAALNDAAQARGLAAGDLVRAAAPFLDGKGGGKADLAQGGGTDVSRIDEALAAVTAALAQG</sequence>
<dbReference type="InterPro" id="IPR023033">
    <property type="entry name" value="Ala_tRNA_ligase_euk/bac"/>
</dbReference>
<evidence type="ECO:0000256" key="8">
    <source>
        <dbReference type="ARBA" id="ARBA00023146"/>
    </source>
</evidence>
<dbReference type="InterPro" id="IPR009000">
    <property type="entry name" value="Transl_B-barrel_sf"/>
</dbReference>
<comment type="catalytic activity">
    <reaction evidence="10 11">
        <text>tRNA(Ala) + L-alanine + ATP = L-alanyl-tRNA(Ala) + AMP + diphosphate</text>
        <dbReference type="Rhea" id="RHEA:12540"/>
        <dbReference type="Rhea" id="RHEA-COMP:9657"/>
        <dbReference type="Rhea" id="RHEA-COMP:9923"/>
        <dbReference type="ChEBI" id="CHEBI:30616"/>
        <dbReference type="ChEBI" id="CHEBI:33019"/>
        <dbReference type="ChEBI" id="CHEBI:57972"/>
        <dbReference type="ChEBI" id="CHEBI:78442"/>
        <dbReference type="ChEBI" id="CHEBI:78497"/>
        <dbReference type="ChEBI" id="CHEBI:456215"/>
        <dbReference type="EC" id="6.1.1.7"/>
    </reaction>
</comment>
<keyword evidence="5 11" id="KW-0067">ATP-binding</keyword>
<reference evidence="14" key="1">
    <citation type="journal article" date="2019" name="Int. J. Syst. Evol. Microbiol.">
        <title>The Global Catalogue of Microorganisms (GCM) 10K type strain sequencing project: providing services to taxonomists for standard genome sequencing and annotation.</title>
        <authorList>
            <consortium name="The Broad Institute Genomics Platform"/>
            <consortium name="The Broad Institute Genome Sequencing Center for Infectious Disease"/>
            <person name="Wu L."/>
            <person name="Ma J."/>
        </authorList>
    </citation>
    <scope>NUCLEOTIDE SEQUENCE [LARGE SCALE GENOMIC DNA]</scope>
    <source>
        <strain evidence="14">JCM 17460</strain>
    </source>
</reference>
<dbReference type="SMART" id="SM00863">
    <property type="entry name" value="tRNA_SAD"/>
    <property type="match status" value="1"/>
</dbReference>
<comment type="subcellular location">
    <subcellularLocation>
        <location evidence="11">Cytoplasm</location>
    </subcellularLocation>
</comment>
<dbReference type="InterPro" id="IPR045864">
    <property type="entry name" value="aa-tRNA-synth_II/BPL/LPL"/>
</dbReference>
<comment type="domain">
    <text evidence="11">Consists of three domains; the N-terminal catalytic domain, the editing domain and the C-terminal C-Ala domain. The editing domain removes incorrectly charged amino acids, while the C-Ala domain, along with tRNA(Ala), serves as a bridge to cooperatively bring together the editing and aminoacylation centers thus stimulating deacylation of misacylated tRNAs.</text>
</comment>
<evidence type="ECO:0000313" key="13">
    <source>
        <dbReference type="EMBL" id="GAA3542313.1"/>
    </source>
</evidence>
<feature type="binding site" evidence="11">
    <location>
        <position position="697"/>
    </location>
    <ligand>
        <name>Zn(2+)</name>
        <dbReference type="ChEBI" id="CHEBI:29105"/>
    </ligand>
</feature>
<dbReference type="Pfam" id="PF02272">
    <property type="entry name" value="DHHA1"/>
    <property type="match status" value="1"/>
</dbReference>
<feature type="binding site" evidence="11">
    <location>
        <position position="593"/>
    </location>
    <ligand>
        <name>Zn(2+)</name>
        <dbReference type="ChEBI" id="CHEBI:29105"/>
    </ligand>
</feature>
<dbReference type="SUPFAM" id="SSF55681">
    <property type="entry name" value="Class II aaRS and biotin synthetases"/>
    <property type="match status" value="1"/>
</dbReference>
<keyword evidence="6 11" id="KW-0694">RNA-binding</keyword>
<dbReference type="EC" id="6.1.1.7" evidence="11"/>
<keyword evidence="2 11" id="KW-0820">tRNA-binding</keyword>
<dbReference type="PANTHER" id="PTHR11777:SF9">
    <property type="entry name" value="ALANINE--TRNA LIGASE, CYTOPLASMIC"/>
    <property type="match status" value="1"/>
</dbReference>
<dbReference type="InterPro" id="IPR018164">
    <property type="entry name" value="Ala-tRNA-synth_IIc_N"/>
</dbReference>
<dbReference type="Gene3D" id="3.30.980.10">
    <property type="entry name" value="Threonyl-trna Synthetase, Chain A, domain 2"/>
    <property type="match status" value="1"/>
</dbReference>
<dbReference type="EMBL" id="BAABBB010000018">
    <property type="protein sequence ID" value="GAA3542313.1"/>
    <property type="molecule type" value="Genomic_DNA"/>
</dbReference>
<comment type="similarity">
    <text evidence="1 11">Belongs to the class-II aminoacyl-tRNA synthetase family.</text>
</comment>
<feature type="binding site" evidence="11">
    <location>
        <position position="701"/>
    </location>
    <ligand>
        <name>Zn(2+)</name>
        <dbReference type="ChEBI" id="CHEBI:29105"/>
    </ligand>
</feature>
<comment type="caution">
    <text evidence="13">The sequence shown here is derived from an EMBL/GenBank/DDBJ whole genome shotgun (WGS) entry which is preliminary data.</text>
</comment>
<dbReference type="InterPro" id="IPR018163">
    <property type="entry name" value="Thr/Ala-tRNA-synth_IIc_edit"/>
</dbReference>
<dbReference type="Gene3D" id="2.40.30.130">
    <property type="match status" value="1"/>
</dbReference>
<dbReference type="GO" id="GO:0016874">
    <property type="term" value="F:ligase activity"/>
    <property type="evidence" value="ECO:0007669"/>
    <property type="project" value="UniProtKB-KW"/>
</dbReference>
<keyword evidence="14" id="KW-1185">Reference proteome</keyword>
<keyword evidence="11" id="KW-0862">Zinc</keyword>
<dbReference type="Gene3D" id="6.10.250.550">
    <property type="match status" value="1"/>
</dbReference>
<keyword evidence="3 11" id="KW-0436">Ligase</keyword>
<name>A0ABP6VWH0_9ACTN</name>
<evidence type="ECO:0000256" key="11">
    <source>
        <dbReference type="HAMAP-Rule" id="MF_00036"/>
    </source>
</evidence>
<dbReference type="PANTHER" id="PTHR11777">
    <property type="entry name" value="ALANYL-TRNA SYNTHETASE"/>
    <property type="match status" value="1"/>
</dbReference>
<dbReference type="InterPro" id="IPR018162">
    <property type="entry name" value="Ala-tRNA-ligase_IIc_anticod-bd"/>
</dbReference>
<comment type="function">
    <text evidence="9 11">Catalyzes the attachment of alanine to tRNA(Ala) in a two-step reaction: alanine is first activated by ATP to form Ala-AMP and then transferred to the acceptor end of tRNA(Ala). Also edits incorrectly charged Ser-tRNA(Ala) and Gly-tRNA(Ala) via its editing domain.</text>
</comment>
<dbReference type="Gene3D" id="3.10.310.40">
    <property type="match status" value="1"/>
</dbReference>
<evidence type="ECO:0000256" key="6">
    <source>
        <dbReference type="ARBA" id="ARBA00022884"/>
    </source>
</evidence>
<dbReference type="SUPFAM" id="SSF101353">
    <property type="entry name" value="Putative anticodon-binding domain of alanyl-tRNA synthetase (AlaRS)"/>
    <property type="match status" value="1"/>
</dbReference>
<evidence type="ECO:0000256" key="4">
    <source>
        <dbReference type="ARBA" id="ARBA00022741"/>
    </source>
</evidence>
<evidence type="ECO:0000256" key="2">
    <source>
        <dbReference type="ARBA" id="ARBA00022555"/>
    </source>
</evidence>
<dbReference type="Pfam" id="PF01411">
    <property type="entry name" value="tRNA-synt_2c"/>
    <property type="match status" value="1"/>
</dbReference>
<keyword evidence="7 11" id="KW-0648">Protein biosynthesis</keyword>
<dbReference type="CDD" id="cd00673">
    <property type="entry name" value="AlaRS_core"/>
    <property type="match status" value="1"/>
</dbReference>
<dbReference type="Proteomes" id="UP001500301">
    <property type="component" value="Unassembled WGS sequence"/>
</dbReference>
<dbReference type="InterPro" id="IPR018165">
    <property type="entry name" value="Ala-tRNA-synth_IIc_core"/>
</dbReference>
<dbReference type="NCBIfam" id="TIGR00344">
    <property type="entry name" value="alaS"/>
    <property type="match status" value="1"/>
</dbReference>
<protein>
    <recommendedName>
        <fullName evidence="11">Alanine--tRNA ligase</fullName>
        <ecNumber evidence="11">6.1.1.7</ecNumber>
    </recommendedName>
    <alternativeName>
        <fullName evidence="11">Alanyl-tRNA synthetase</fullName>
        <shortName evidence="11">AlaRS</shortName>
    </alternativeName>
</protein>
<dbReference type="PROSITE" id="PS50860">
    <property type="entry name" value="AA_TRNA_LIGASE_II_ALA"/>
    <property type="match status" value="1"/>
</dbReference>
<keyword evidence="4 11" id="KW-0547">Nucleotide-binding</keyword>
<dbReference type="InterPro" id="IPR003156">
    <property type="entry name" value="DHHA1_dom"/>
</dbReference>
<evidence type="ECO:0000256" key="1">
    <source>
        <dbReference type="ARBA" id="ARBA00008226"/>
    </source>
</evidence>